<keyword evidence="5 6" id="KW-0249">Electron transport</keyword>
<organism evidence="8 9">
    <name type="scientific">Sulfuriferula plumbiphila</name>
    <dbReference type="NCBI Taxonomy" id="171865"/>
    <lineage>
        <taxon>Bacteria</taxon>
        <taxon>Pseudomonadati</taxon>
        <taxon>Pseudomonadota</taxon>
        <taxon>Betaproteobacteria</taxon>
        <taxon>Nitrosomonadales</taxon>
        <taxon>Sulfuricellaceae</taxon>
        <taxon>Sulfuriferula</taxon>
    </lineage>
</organism>
<protein>
    <recommendedName>
        <fullName evidence="6">Ion-translocating oxidoreductase complex subunit G</fullName>
        <ecNumber evidence="6">7.-.-.-</ecNumber>
    </recommendedName>
    <alternativeName>
        <fullName evidence="6">Rnf electron transport complex subunit G</fullName>
    </alternativeName>
</protein>
<feature type="modified residue" description="FMN phosphoryl threonine" evidence="6">
    <location>
        <position position="179"/>
    </location>
</feature>
<dbReference type="PANTHER" id="PTHR36118">
    <property type="entry name" value="ION-TRANSLOCATING OXIDOREDUCTASE COMPLEX SUBUNIT G"/>
    <property type="match status" value="1"/>
</dbReference>
<evidence type="ECO:0000256" key="3">
    <source>
        <dbReference type="ARBA" id="ARBA00022630"/>
    </source>
</evidence>
<keyword evidence="2 6" id="KW-0597">Phosphoprotein</keyword>
<keyword evidence="6" id="KW-0812">Transmembrane</keyword>
<name>A0A512LC14_9PROT</name>
<keyword evidence="3 6" id="KW-0285">Flavoprotein</keyword>
<dbReference type="PANTHER" id="PTHR36118:SF1">
    <property type="entry name" value="ION-TRANSLOCATING OXIDOREDUCTASE COMPLEX SUBUNIT G"/>
    <property type="match status" value="1"/>
</dbReference>
<comment type="cofactor">
    <cofactor evidence="6">
        <name>FMN</name>
        <dbReference type="ChEBI" id="CHEBI:58210"/>
    </cofactor>
</comment>
<keyword evidence="9" id="KW-1185">Reference proteome</keyword>
<keyword evidence="6" id="KW-1278">Translocase</keyword>
<proteinExistence type="inferred from homology"/>
<gene>
    <name evidence="6" type="primary">rnfG</name>
    <name evidence="8" type="ORF">TPL01_31770</name>
</gene>
<dbReference type="OrthoDB" id="9784165at2"/>
<keyword evidence="1 6" id="KW-0813">Transport</keyword>
<evidence type="ECO:0000256" key="5">
    <source>
        <dbReference type="ARBA" id="ARBA00022982"/>
    </source>
</evidence>
<dbReference type="NCBIfam" id="NF002519">
    <property type="entry name" value="PRK01908.1"/>
    <property type="match status" value="1"/>
</dbReference>
<comment type="function">
    <text evidence="6">Part of a membrane-bound complex that couples electron transfer with translocation of ions across the membrane.</text>
</comment>
<keyword evidence="6" id="KW-0472">Membrane</keyword>
<dbReference type="GO" id="GO:0009055">
    <property type="term" value="F:electron transfer activity"/>
    <property type="evidence" value="ECO:0007669"/>
    <property type="project" value="InterPro"/>
</dbReference>
<keyword evidence="6" id="KW-0997">Cell inner membrane</keyword>
<sequence length="218" mass="23141">MTPLLRSAARAALVLLGFAIVGTGVLAYTYDITRPAITRNEDAARLKLISETLVPGSYDNNPLHDALLLPPHKLLGTTLPSHAWRARKAGAPAALVLEVTAPDGYSGDINMLVGIGADGRITGVRVVSHKETPGLGDYIDIAKSAWIRIFDGKALDNPASDGWKVKKDSGQFDYMAGATITPRAVVKAVHHALEYEAAHRSALYAPAPHPEITPGAQP</sequence>
<comment type="subunit">
    <text evidence="6">The complex is composed of six subunits: RnfA, RnfB, RnfC, RnfD, RnfE and RnfG.</text>
</comment>
<dbReference type="PIRSF" id="PIRSF006091">
    <property type="entry name" value="E_trnsport_RnfG"/>
    <property type="match status" value="1"/>
</dbReference>
<dbReference type="GO" id="GO:0022900">
    <property type="term" value="P:electron transport chain"/>
    <property type="evidence" value="ECO:0007669"/>
    <property type="project" value="UniProtKB-UniRule"/>
</dbReference>
<evidence type="ECO:0000259" key="7">
    <source>
        <dbReference type="SMART" id="SM00900"/>
    </source>
</evidence>
<evidence type="ECO:0000256" key="1">
    <source>
        <dbReference type="ARBA" id="ARBA00022448"/>
    </source>
</evidence>
<dbReference type="EC" id="7.-.-.-" evidence="6"/>
<keyword evidence="6" id="KW-1003">Cell membrane</keyword>
<evidence type="ECO:0000313" key="9">
    <source>
        <dbReference type="Proteomes" id="UP000321337"/>
    </source>
</evidence>
<dbReference type="NCBIfam" id="TIGR01947">
    <property type="entry name" value="rnfG"/>
    <property type="match status" value="1"/>
</dbReference>
<dbReference type="SMART" id="SM00900">
    <property type="entry name" value="FMN_bind"/>
    <property type="match status" value="1"/>
</dbReference>
<dbReference type="EMBL" id="BKAD01000044">
    <property type="protein sequence ID" value="GEP32039.1"/>
    <property type="molecule type" value="Genomic_DNA"/>
</dbReference>
<dbReference type="RefSeq" id="WP_147074975.1">
    <property type="nucleotide sequence ID" value="NZ_AP021884.1"/>
</dbReference>
<comment type="caution">
    <text evidence="8">The sequence shown here is derived from an EMBL/GenBank/DDBJ whole genome shotgun (WGS) entry which is preliminary data.</text>
</comment>
<dbReference type="Pfam" id="PF04205">
    <property type="entry name" value="FMN_bind"/>
    <property type="match status" value="1"/>
</dbReference>
<dbReference type="HAMAP" id="MF_00479">
    <property type="entry name" value="RsxG_RnfG"/>
    <property type="match status" value="1"/>
</dbReference>
<dbReference type="InterPro" id="IPR007329">
    <property type="entry name" value="FMN-bd"/>
</dbReference>
<keyword evidence="6" id="KW-1133">Transmembrane helix</keyword>
<reference evidence="8 9" key="1">
    <citation type="submission" date="2019-07" db="EMBL/GenBank/DDBJ databases">
        <title>Whole genome shotgun sequence of Thiobacillus plumbophilus NBRC 107929.</title>
        <authorList>
            <person name="Hosoyama A."/>
            <person name="Uohara A."/>
            <person name="Ohji S."/>
            <person name="Ichikawa N."/>
        </authorList>
    </citation>
    <scope>NUCLEOTIDE SEQUENCE [LARGE SCALE GENOMIC DNA]</scope>
    <source>
        <strain evidence="8 9">NBRC 107929</strain>
    </source>
</reference>
<dbReference type="InterPro" id="IPR010209">
    <property type="entry name" value="Ion_transpt_RnfG/RsxG"/>
</dbReference>
<comment type="similarity">
    <text evidence="6">Belongs to the RnfG family.</text>
</comment>
<evidence type="ECO:0000256" key="6">
    <source>
        <dbReference type="HAMAP-Rule" id="MF_00479"/>
    </source>
</evidence>
<evidence type="ECO:0000313" key="8">
    <source>
        <dbReference type="EMBL" id="GEP32039.1"/>
    </source>
</evidence>
<dbReference type="AlphaFoldDB" id="A0A512LC14"/>
<accession>A0A512LC14</accession>
<comment type="subcellular location">
    <subcellularLocation>
        <location evidence="6">Cell inner membrane</location>
        <topology evidence="6">Single-pass membrane protein</topology>
    </subcellularLocation>
</comment>
<dbReference type="Proteomes" id="UP000321337">
    <property type="component" value="Unassembled WGS sequence"/>
</dbReference>
<dbReference type="GO" id="GO:0010181">
    <property type="term" value="F:FMN binding"/>
    <property type="evidence" value="ECO:0007669"/>
    <property type="project" value="InterPro"/>
</dbReference>
<evidence type="ECO:0000256" key="4">
    <source>
        <dbReference type="ARBA" id="ARBA00022643"/>
    </source>
</evidence>
<feature type="domain" description="FMN-binding" evidence="7">
    <location>
        <begin position="104"/>
        <end position="196"/>
    </location>
</feature>
<evidence type="ECO:0000256" key="2">
    <source>
        <dbReference type="ARBA" id="ARBA00022553"/>
    </source>
</evidence>
<dbReference type="GO" id="GO:0005886">
    <property type="term" value="C:plasma membrane"/>
    <property type="evidence" value="ECO:0007669"/>
    <property type="project" value="UniProtKB-SubCell"/>
</dbReference>
<keyword evidence="4 6" id="KW-0288">FMN</keyword>